<dbReference type="Proteomes" id="UP001189429">
    <property type="component" value="Unassembled WGS sequence"/>
</dbReference>
<proteinExistence type="predicted"/>
<evidence type="ECO:0000313" key="2">
    <source>
        <dbReference type="EMBL" id="CAK0827338.1"/>
    </source>
</evidence>
<feature type="compositionally biased region" description="Low complexity" evidence="1">
    <location>
        <begin position="332"/>
        <end position="351"/>
    </location>
</feature>
<evidence type="ECO:0000256" key="1">
    <source>
        <dbReference type="SAM" id="MobiDB-lite"/>
    </source>
</evidence>
<gene>
    <name evidence="2" type="ORF">PCOR1329_LOCUS26911</name>
</gene>
<reference evidence="2" key="1">
    <citation type="submission" date="2023-10" db="EMBL/GenBank/DDBJ databases">
        <authorList>
            <person name="Chen Y."/>
            <person name="Shah S."/>
            <person name="Dougan E. K."/>
            <person name="Thang M."/>
            <person name="Chan C."/>
        </authorList>
    </citation>
    <scope>NUCLEOTIDE SEQUENCE [LARGE SCALE GENOMIC DNA]</scope>
</reference>
<feature type="compositionally biased region" description="Low complexity" evidence="1">
    <location>
        <begin position="13"/>
        <end position="23"/>
    </location>
</feature>
<organism evidence="2 3">
    <name type="scientific">Prorocentrum cordatum</name>
    <dbReference type="NCBI Taxonomy" id="2364126"/>
    <lineage>
        <taxon>Eukaryota</taxon>
        <taxon>Sar</taxon>
        <taxon>Alveolata</taxon>
        <taxon>Dinophyceae</taxon>
        <taxon>Prorocentrales</taxon>
        <taxon>Prorocentraceae</taxon>
        <taxon>Prorocentrum</taxon>
    </lineage>
</organism>
<feature type="region of interest" description="Disordered" evidence="1">
    <location>
        <begin position="233"/>
        <end position="399"/>
    </location>
</feature>
<name>A0ABN9S8F1_9DINO</name>
<feature type="region of interest" description="Disordered" evidence="1">
    <location>
        <begin position="1"/>
        <end position="23"/>
    </location>
</feature>
<dbReference type="EMBL" id="CAUYUJ010009649">
    <property type="protein sequence ID" value="CAK0827338.1"/>
    <property type="molecule type" value="Genomic_DNA"/>
</dbReference>
<protein>
    <submittedName>
        <fullName evidence="2">Uncharacterized protein</fullName>
    </submittedName>
</protein>
<feature type="compositionally biased region" description="Low complexity" evidence="1">
    <location>
        <begin position="376"/>
        <end position="387"/>
    </location>
</feature>
<accession>A0ABN9S8F1</accession>
<feature type="compositionally biased region" description="Basic and acidic residues" evidence="1">
    <location>
        <begin position="301"/>
        <end position="312"/>
    </location>
</feature>
<sequence>MSPFAVDVGQEQSPGSGHAAAGPRSAALSAGFARLVGEMDAELRVELNSRIKLLATELRSEILSEAAAKVAGLEAKASAADASLQSRLQRLAEDVALCLSSREESLQLVQKVSSLEGDVKMNSGILSAFLDEQRKKATVTAVDEVEAAVQLGMCVDPRAPNQSRTPPVAPTQEGIGHTRPSSVGRSLASHGRDAEAGGAEASRPGFADYPAKDRLQGLISAIDRERSIDNALDKLQRSTSLGPGARTEDEMPETRVADSASTVQHHSGQHVEDPLHASRGNFSVASVGNPQGTSANVAAPVRRDHHDQRRAALADGTDMATQSWPGAEARCSQSPGAGAAPSSAAQAGQPAWHGGVQWPLRGSMLAAAPGHPVPGQPVAVGQPGAQAAPPPRRSVQQLGGCPAQAGLQSRMSGGVPLRASAYPGPSGYTIYR</sequence>
<keyword evidence="3" id="KW-1185">Reference proteome</keyword>
<feature type="compositionally biased region" description="Polar residues" evidence="1">
    <location>
        <begin position="280"/>
        <end position="296"/>
    </location>
</feature>
<evidence type="ECO:0000313" key="3">
    <source>
        <dbReference type="Proteomes" id="UP001189429"/>
    </source>
</evidence>
<comment type="caution">
    <text evidence="2">The sequence shown here is derived from an EMBL/GenBank/DDBJ whole genome shotgun (WGS) entry which is preliminary data.</text>
</comment>
<feature type="compositionally biased region" description="Basic and acidic residues" evidence="1">
    <location>
        <begin position="246"/>
        <end position="256"/>
    </location>
</feature>
<feature type="region of interest" description="Disordered" evidence="1">
    <location>
        <begin position="156"/>
        <end position="209"/>
    </location>
</feature>